<comment type="caution">
    <text evidence="7">The sequence shown here is derived from an EMBL/GenBank/DDBJ whole genome shotgun (WGS) entry which is preliminary data.</text>
</comment>
<keyword evidence="4" id="KW-0472">Membrane</keyword>
<dbReference type="Pfam" id="PF04357">
    <property type="entry name" value="TamB"/>
    <property type="match status" value="1"/>
</dbReference>
<dbReference type="AlphaFoldDB" id="A0AAE4B5G8"/>
<sequence>MRVLVLLVLLLVPVSALAQQEQSDRGYVQGLLEDALSAPGRTVRLEGFEGALSSRATIKQVTVTDPKGLWLTASDLVLSWNRAALLRGRIEIAEITIGRINLPRRAATAEPALPKPEARGAFALPELPVSVDIAKMQIKEAVLGKALFGEAARVSFAGKANLEGGAGTATLEIRRLDKTGQFRLAGGFDNATRVLALDLGLAEPAGGIAANLLNLPGKPSIALTVRGEDPISAFRSVVRLATDGQDRLTGGVTLTTDGDGATRFAAALGGDLAPVLAPEFAEFLGDDLQLVADGRRGLDGGFVLDRLRLDTAAVRIDGAAEITAEGWPQSFVLDGRITPPVNERVVLPLPGPRSAIRAASFKATFDADEGEAWQIDGRAEGLVQDGFAIGAIRFSGDGAILRQARSISGVLQMALDGIAPADPGLAQAIGGSLRGGLAFGWAEGTPLRMRDIALTGPDYGLSGVVSVSGLTGTGALTVVPDVVLRARDLARFAKLARADLTGGAELAITGRAEPLTGNLALRFNGQTQNLAAGIARLDPLLAGVGKLTLGLERDVNGTRLVPFVITTEHARIDLAADLRSRGSSVSIKAAVAELGRILPDMPGEAELIVTARQDGQGWAVEAEADLPGETRAAFDGMIDSDLRTRLTARGRLDAEIENLSGFSGLVGRRLSGSASMSSEGEADLLTGAFDIQANGRTQALDIGIPTIAPLLRGATQFSLSAEREAQGALRLHNLALNSPGLEAAAQGRLAAGEQTVDYRVALSNLAVLIPDLPGPAGLNGTATLRGGDWVVDAKGYGPGGIAFDAVGQVAGTGARIDGRVSGQVPLALANARLRGQALSGLAQVDLAINGAPALRSLTGRVTVNDARFADPALNLALNRIRGQAELANGQAQLALDADVSSGGRVRVSGPVSLAAPYNAAFEVGLVDVTLRDTTLFEANLSGRVSVDGPLRGGARIGGVIDVATAELQIPQFGPSYSALDGLRHLNPSPAVRRTLHYSGLDQAATSGARLPGFPLDLLIRAPNRVFVRGRGLDAELGGTLRLTGTTSDIVPVGRFELIRGRLDVLTRRLVLTEGSVRMRGSFDPVISFAATSQVEDLAVSLRLDGVASAPELTVTSVPELPQEEALSFFLFGRDATGISPFQAIQLAAAIRTLSGQGGIGLTGQLRQSLGVDELDFGTDAEGTAQARVGKYISEKIYTDVTVKSDGTSQINLNLEISPTVKMRGRLGSDGDSGIGVFYERDY</sequence>
<evidence type="ECO:0000313" key="7">
    <source>
        <dbReference type="EMBL" id="MDQ2091147.1"/>
    </source>
</evidence>
<name>A0AAE4B5G8_9RHOB</name>
<dbReference type="PANTHER" id="PTHR36985:SF1">
    <property type="entry name" value="TRANSLOCATION AND ASSEMBLY MODULE SUBUNIT TAMB"/>
    <property type="match status" value="1"/>
</dbReference>
<evidence type="ECO:0000313" key="8">
    <source>
        <dbReference type="Proteomes" id="UP001226762"/>
    </source>
</evidence>
<dbReference type="InterPro" id="IPR007452">
    <property type="entry name" value="TamB_C"/>
</dbReference>
<keyword evidence="2" id="KW-0812">Transmembrane</keyword>
<dbReference type="GO" id="GO:0097347">
    <property type="term" value="C:TAM protein secretion complex"/>
    <property type="evidence" value="ECO:0007669"/>
    <property type="project" value="TreeGrafter"/>
</dbReference>
<proteinExistence type="predicted"/>
<protein>
    <submittedName>
        <fullName evidence="7">Translocation/assembly module TamB domain-containing protein</fullName>
    </submittedName>
</protein>
<evidence type="ECO:0000259" key="6">
    <source>
        <dbReference type="Pfam" id="PF04357"/>
    </source>
</evidence>
<feature type="signal peptide" evidence="5">
    <location>
        <begin position="1"/>
        <end position="18"/>
    </location>
</feature>
<reference evidence="7" key="1">
    <citation type="submission" date="2022-07" db="EMBL/GenBank/DDBJ databases">
        <authorList>
            <person name="Otstavnykh N."/>
            <person name="Isaeva M."/>
            <person name="Bystritskaya E."/>
        </authorList>
    </citation>
    <scope>NUCLEOTIDE SEQUENCE</scope>
    <source>
        <strain evidence="7">KCTC 52189</strain>
    </source>
</reference>
<dbReference type="PANTHER" id="PTHR36985">
    <property type="entry name" value="TRANSLOCATION AND ASSEMBLY MODULE SUBUNIT TAMB"/>
    <property type="match status" value="1"/>
</dbReference>
<evidence type="ECO:0000256" key="1">
    <source>
        <dbReference type="ARBA" id="ARBA00004167"/>
    </source>
</evidence>
<dbReference type="Proteomes" id="UP001226762">
    <property type="component" value="Unassembled WGS sequence"/>
</dbReference>
<dbReference type="RefSeq" id="WP_306736430.1">
    <property type="nucleotide sequence ID" value="NZ_JANHAX010000004.1"/>
</dbReference>
<accession>A0AAE4B5G8</accession>
<evidence type="ECO:0000256" key="3">
    <source>
        <dbReference type="ARBA" id="ARBA00022989"/>
    </source>
</evidence>
<gene>
    <name evidence="7" type="ORF">NO357_14675</name>
</gene>
<dbReference type="GO" id="GO:0005886">
    <property type="term" value="C:plasma membrane"/>
    <property type="evidence" value="ECO:0007669"/>
    <property type="project" value="InterPro"/>
</dbReference>
<evidence type="ECO:0000256" key="5">
    <source>
        <dbReference type="SAM" id="SignalP"/>
    </source>
</evidence>
<dbReference type="GO" id="GO:0009306">
    <property type="term" value="P:protein secretion"/>
    <property type="evidence" value="ECO:0007669"/>
    <property type="project" value="InterPro"/>
</dbReference>
<reference evidence="7" key="2">
    <citation type="submission" date="2023-02" db="EMBL/GenBank/DDBJ databases">
        <title>'Rhodoalgimonas zhirmunskyi' gen. nov., isolated from a red alga.</title>
        <authorList>
            <person name="Nedashkovskaya O.I."/>
            <person name="Otstavnykh N.Y."/>
            <person name="Bystritskaya E.P."/>
            <person name="Balabanova L.A."/>
            <person name="Isaeva M.P."/>
        </authorList>
    </citation>
    <scope>NUCLEOTIDE SEQUENCE</scope>
    <source>
        <strain evidence="7">KCTC 52189</strain>
    </source>
</reference>
<keyword evidence="3" id="KW-1133">Transmembrane helix</keyword>
<evidence type="ECO:0000256" key="2">
    <source>
        <dbReference type="ARBA" id="ARBA00022692"/>
    </source>
</evidence>
<keyword evidence="8" id="KW-1185">Reference proteome</keyword>
<feature type="domain" description="Translocation and assembly module TamB C-terminal" evidence="6">
    <location>
        <begin position="898"/>
        <end position="1242"/>
    </location>
</feature>
<dbReference type="EMBL" id="JANHAX010000004">
    <property type="protein sequence ID" value="MDQ2091147.1"/>
    <property type="molecule type" value="Genomic_DNA"/>
</dbReference>
<organism evidence="7 8">
    <name type="scientific">Marimonas arenosa</name>
    <dbReference type="NCBI Taxonomy" id="1795305"/>
    <lineage>
        <taxon>Bacteria</taxon>
        <taxon>Pseudomonadati</taxon>
        <taxon>Pseudomonadota</taxon>
        <taxon>Alphaproteobacteria</taxon>
        <taxon>Rhodobacterales</taxon>
        <taxon>Paracoccaceae</taxon>
        <taxon>Marimonas</taxon>
    </lineage>
</organism>
<comment type="subcellular location">
    <subcellularLocation>
        <location evidence="1">Membrane</location>
        <topology evidence="1">Single-pass membrane protein</topology>
    </subcellularLocation>
</comment>
<keyword evidence="5" id="KW-0732">Signal</keyword>
<feature type="chain" id="PRO_5042125565" evidence="5">
    <location>
        <begin position="19"/>
        <end position="1242"/>
    </location>
</feature>
<evidence type="ECO:0000256" key="4">
    <source>
        <dbReference type="ARBA" id="ARBA00023136"/>
    </source>
</evidence>